<organism evidence="5 6">
    <name type="scientific">Bodo saltans</name>
    <name type="common">Flagellated protozoan</name>
    <dbReference type="NCBI Taxonomy" id="75058"/>
    <lineage>
        <taxon>Eukaryota</taxon>
        <taxon>Discoba</taxon>
        <taxon>Euglenozoa</taxon>
        <taxon>Kinetoplastea</taxon>
        <taxon>Metakinetoplastina</taxon>
        <taxon>Eubodonida</taxon>
        <taxon>Bodonidae</taxon>
        <taxon>Bodo</taxon>
    </lineage>
</organism>
<dbReference type="InterPro" id="IPR035985">
    <property type="entry name" value="Ubiquitin-activating_enz"/>
</dbReference>
<dbReference type="PRINTS" id="PR01849">
    <property type="entry name" value="UBIQUITINACT"/>
</dbReference>
<dbReference type="GO" id="GO:0016925">
    <property type="term" value="P:protein sumoylation"/>
    <property type="evidence" value="ECO:0007669"/>
    <property type="project" value="TreeGrafter"/>
</dbReference>
<keyword evidence="6" id="KW-1185">Reference proteome</keyword>
<dbReference type="GO" id="GO:0031510">
    <property type="term" value="C:SUMO activating enzyme complex"/>
    <property type="evidence" value="ECO:0007669"/>
    <property type="project" value="TreeGrafter"/>
</dbReference>
<feature type="domain" description="THIF-type NAD/FAD binding fold" evidence="4">
    <location>
        <begin position="161"/>
        <end position="602"/>
    </location>
</feature>
<dbReference type="SUPFAM" id="SSF69572">
    <property type="entry name" value="Activating enzymes of the ubiquitin-like proteins"/>
    <property type="match status" value="1"/>
</dbReference>
<evidence type="ECO:0000256" key="3">
    <source>
        <dbReference type="ARBA" id="ARBA00043952"/>
    </source>
</evidence>
<accession>A0A0S4KI66</accession>
<proteinExistence type="inferred from homology"/>
<evidence type="ECO:0000313" key="5">
    <source>
        <dbReference type="EMBL" id="CUI14087.1"/>
    </source>
</evidence>
<dbReference type="Pfam" id="PF00899">
    <property type="entry name" value="ThiF"/>
    <property type="match status" value="1"/>
</dbReference>
<evidence type="ECO:0000259" key="4">
    <source>
        <dbReference type="Pfam" id="PF00899"/>
    </source>
</evidence>
<dbReference type="Gene3D" id="3.40.50.720">
    <property type="entry name" value="NAD(P)-binding Rossmann-like Domain"/>
    <property type="match status" value="2"/>
</dbReference>
<name>A0A0S4KI66_BODSA</name>
<dbReference type="GO" id="GO:0019948">
    <property type="term" value="F:SUMO activating enzyme activity"/>
    <property type="evidence" value="ECO:0007669"/>
    <property type="project" value="TreeGrafter"/>
</dbReference>
<protein>
    <submittedName>
        <fullName evidence="5">Ubiquitin-activating enzyme, putative</fullName>
    </submittedName>
</protein>
<dbReference type="Gene3D" id="1.10.10.2660">
    <property type="entry name" value="Ubiquitin-activating enzyme E1, SCCH domain"/>
    <property type="match status" value="2"/>
</dbReference>
<dbReference type="GO" id="GO:0005737">
    <property type="term" value="C:cytoplasm"/>
    <property type="evidence" value="ECO:0007669"/>
    <property type="project" value="TreeGrafter"/>
</dbReference>
<dbReference type="InterPro" id="IPR000011">
    <property type="entry name" value="UBQ/SUMO-activ_enz_E1-like"/>
</dbReference>
<keyword evidence="2" id="KW-0436">Ligase</keyword>
<evidence type="ECO:0000256" key="2">
    <source>
        <dbReference type="ARBA" id="ARBA00022598"/>
    </source>
</evidence>
<dbReference type="InterPro" id="IPR000594">
    <property type="entry name" value="ThiF_NAD_FAD-bd"/>
</dbReference>
<dbReference type="Proteomes" id="UP000051952">
    <property type="component" value="Unassembled WGS sequence"/>
</dbReference>
<dbReference type="VEuPathDB" id="TriTrypDB:BSAL_69190"/>
<dbReference type="OrthoDB" id="10255449at2759"/>
<dbReference type="PANTHER" id="PTHR10953">
    <property type="entry name" value="UBIQUITIN-ACTIVATING ENZYME E1"/>
    <property type="match status" value="1"/>
</dbReference>
<evidence type="ECO:0000256" key="1">
    <source>
        <dbReference type="ARBA" id="ARBA00005673"/>
    </source>
</evidence>
<reference evidence="6" key="1">
    <citation type="submission" date="2015-09" db="EMBL/GenBank/DDBJ databases">
        <authorList>
            <consortium name="Pathogen Informatics"/>
        </authorList>
    </citation>
    <scope>NUCLEOTIDE SEQUENCE [LARGE SCALE GENOMIC DNA]</scope>
    <source>
        <strain evidence="6">Lake Konstanz</strain>
    </source>
</reference>
<dbReference type="Gene3D" id="3.10.290.20">
    <property type="entry name" value="Ubiquitin-like 2 activating enzyme e1b. Chain: B, domain 3"/>
    <property type="match status" value="1"/>
</dbReference>
<sequence>MTIEIGHIRWSRLVEAVRSLDENTTDSLLEPPLKHSRVDDAAFPCVHFFSALAADQSEQQRIGRLLAKHIQPPGEAAAVLYIECDEKQNVVSFSFSDVLSSSTTASAVAGISFPIPSTVTVGNVTLPVFREDRATHEAQRFSHDETAQDTHTALATLTSRTAARKTLASAKILVVGAGGIGCELLKSVVLAGALSITVVDLDTIDATNLNRQFLFRQRHIDAPKSHVAVEIIKERTTSLAGDTSSRLLPSSLQVPCMNALCVNVKDASPMDHAFYTQYDIVLNGLDNMSARKHVNRMCVAAKVPLIESGTMGFNGQVQPILPHSSECYDCRARPSDRPSYAVCTIHARPTSMVHCVHYAKELYERLATTATASVSTETAKGQHQQLSEMDFAKEFVVDALRDMTTTDELSVALNLFQLLFVTKVEQLLALKRDTPWPTAPPLVLQAVDRSCADIAAASALESQLLTADGRVPTLHENTVLFLHALRLLLSTRWNVNLVTNSDSVATFDKQDDLAVLFVSTAANLRATCFHIPTQRLEELRSVAGHIVPAIASSNAIVAACIASQALTLLSSAAKVDSSSDTARRALRFAFLRKMPLVRRAAIQSKNDVDMKQKLQRQRLLLHTSPLDIRNPDCLVCRDSSTAIVHHISVNINLYTVGSFVDVVLRGHYAMASPCLSAGPRVLFEHEEFETLRQRQLLDFVAASSNHHLGGGSTTTTSLTASDLNQSLEWTLLITHDERFSDVAGFSANGVFQGPPEAWESHEALEVAASEL</sequence>
<comment type="pathway">
    <text evidence="3">Protein modification.</text>
</comment>
<dbReference type="InterPro" id="IPR042063">
    <property type="entry name" value="Ubi_acti_E1_SCCH"/>
</dbReference>
<comment type="similarity">
    <text evidence="1">Belongs to the ubiquitin-activating E1 family.</text>
</comment>
<evidence type="ECO:0000313" key="6">
    <source>
        <dbReference type="Proteomes" id="UP000051952"/>
    </source>
</evidence>
<dbReference type="EMBL" id="CYKH01000486">
    <property type="protein sequence ID" value="CUI14087.1"/>
    <property type="molecule type" value="Genomic_DNA"/>
</dbReference>
<dbReference type="OMA" id="AWESHEA"/>
<dbReference type="InterPro" id="IPR045886">
    <property type="entry name" value="ThiF/MoeB/HesA"/>
</dbReference>
<dbReference type="AlphaFoldDB" id="A0A0S4KI66"/>
<gene>
    <name evidence="5" type="ORF">BSAL_69190</name>
</gene>
<dbReference type="PANTHER" id="PTHR10953:SF5">
    <property type="entry name" value="SUMO-ACTIVATING ENZYME SUBUNIT 2"/>
    <property type="match status" value="1"/>
</dbReference>